<sequence length="219" mass="23193">MTVLSLHPLGEAALCCTLPAPPSFETSLAQQQRIWQLAAGLAKVAGVQELIPGMNNLTLVFDPLRTEAAALEQAVQALWAKPPRRRQLGRVVEIPVRYGGEAGPDLADVAAHCGMTADEVVRRHTAADYVVYFIGFQPGFAYLGGLDEALHTPRRSEPRVAVPAGSVGIGGAQTGIYPLATPGGWQLIGRTALALFDPLAEPPTLLAPGDRVRFVAETA</sequence>
<keyword evidence="3" id="KW-0067">ATP-binding</keyword>
<dbReference type="InterPro" id="IPR003833">
    <property type="entry name" value="CT_C_D"/>
</dbReference>
<keyword evidence="1" id="KW-0547">Nucleotide-binding</keyword>
<name>A0ABU1Z6J0_9BURK</name>
<dbReference type="EMBL" id="JAVDXQ010000001">
    <property type="protein sequence ID" value="MDR7295356.1"/>
    <property type="molecule type" value="Genomic_DNA"/>
</dbReference>
<gene>
    <name evidence="5" type="ORF">J2X16_000677</name>
</gene>
<evidence type="ECO:0000313" key="5">
    <source>
        <dbReference type="EMBL" id="MDR7295356.1"/>
    </source>
</evidence>
<dbReference type="SMART" id="SM00796">
    <property type="entry name" value="AHS1"/>
    <property type="match status" value="1"/>
</dbReference>
<proteinExistence type="predicted"/>
<dbReference type="RefSeq" id="WP_310341636.1">
    <property type="nucleotide sequence ID" value="NZ_JAVDXQ010000001.1"/>
</dbReference>
<dbReference type="GO" id="GO:0004860">
    <property type="term" value="F:protein kinase inhibitor activity"/>
    <property type="evidence" value="ECO:0007669"/>
    <property type="project" value="UniProtKB-KW"/>
</dbReference>
<comment type="caution">
    <text evidence="5">The sequence shown here is derived from an EMBL/GenBank/DDBJ whole genome shotgun (WGS) entry which is preliminary data.</text>
</comment>
<dbReference type="Gene3D" id="3.30.1360.40">
    <property type="match status" value="1"/>
</dbReference>
<dbReference type="PANTHER" id="PTHR34698">
    <property type="entry name" value="5-OXOPROLINASE SUBUNIT B"/>
    <property type="match status" value="1"/>
</dbReference>
<dbReference type="PANTHER" id="PTHR34698:SF2">
    <property type="entry name" value="5-OXOPROLINASE SUBUNIT B"/>
    <property type="match status" value="1"/>
</dbReference>
<evidence type="ECO:0000256" key="2">
    <source>
        <dbReference type="ARBA" id="ARBA00022801"/>
    </source>
</evidence>
<evidence type="ECO:0000256" key="3">
    <source>
        <dbReference type="ARBA" id="ARBA00022840"/>
    </source>
</evidence>
<dbReference type="SUPFAM" id="SSF50891">
    <property type="entry name" value="Cyclophilin-like"/>
    <property type="match status" value="1"/>
</dbReference>
<dbReference type="NCBIfam" id="TIGR00370">
    <property type="entry name" value="5-oxoprolinase subunit PxpB"/>
    <property type="match status" value="1"/>
</dbReference>
<keyword evidence="6" id="KW-1185">Reference proteome</keyword>
<dbReference type="InterPro" id="IPR010016">
    <property type="entry name" value="PxpB"/>
</dbReference>
<dbReference type="Gene3D" id="2.40.100.10">
    <property type="entry name" value="Cyclophilin-like"/>
    <property type="match status" value="1"/>
</dbReference>
<dbReference type="SUPFAM" id="SSF160467">
    <property type="entry name" value="PH0987 N-terminal domain-like"/>
    <property type="match status" value="1"/>
</dbReference>
<evidence type="ECO:0000256" key="1">
    <source>
        <dbReference type="ARBA" id="ARBA00022741"/>
    </source>
</evidence>
<accession>A0ABU1Z6J0</accession>
<protein>
    <submittedName>
        <fullName evidence="5">KipI family sensor histidine kinase inhibitor</fullName>
    </submittedName>
</protein>
<evidence type="ECO:0000259" key="4">
    <source>
        <dbReference type="SMART" id="SM00796"/>
    </source>
</evidence>
<feature type="domain" description="Carboxyltransferase" evidence="4">
    <location>
        <begin position="4"/>
        <end position="206"/>
    </location>
</feature>
<reference evidence="5 6" key="1">
    <citation type="submission" date="2023-07" db="EMBL/GenBank/DDBJ databases">
        <title>Sorghum-associated microbial communities from plants grown in Nebraska, USA.</title>
        <authorList>
            <person name="Schachtman D."/>
        </authorList>
    </citation>
    <scope>NUCLEOTIDE SEQUENCE [LARGE SCALE GENOMIC DNA]</scope>
    <source>
        <strain evidence="5 6">BE310</strain>
    </source>
</reference>
<dbReference type="Pfam" id="PF02682">
    <property type="entry name" value="CT_C_D"/>
    <property type="match status" value="1"/>
</dbReference>
<keyword evidence="5" id="KW-0649">Protein kinase inhibitor</keyword>
<evidence type="ECO:0000313" key="6">
    <source>
        <dbReference type="Proteomes" id="UP001180536"/>
    </source>
</evidence>
<dbReference type="Proteomes" id="UP001180536">
    <property type="component" value="Unassembled WGS sequence"/>
</dbReference>
<keyword evidence="2" id="KW-0378">Hydrolase</keyword>
<organism evidence="5 6">
    <name type="scientific">Pelomonas aquatica</name>
    <dbReference type="NCBI Taxonomy" id="431058"/>
    <lineage>
        <taxon>Bacteria</taxon>
        <taxon>Pseudomonadati</taxon>
        <taxon>Pseudomonadota</taxon>
        <taxon>Betaproteobacteria</taxon>
        <taxon>Burkholderiales</taxon>
        <taxon>Sphaerotilaceae</taxon>
        <taxon>Roseateles</taxon>
    </lineage>
</organism>
<dbReference type="InterPro" id="IPR029000">
    <property type="entry name" value="Cyclophilin-like_dom_sf"/>
</dbReference>